<evidence type="ECO:0000256" key="4">
    <source>
        <dbReference type="ARBA" id="ARBA00022989"/>
    </source>
</evidence>
<evidence type="ECO:0000256" key="2">
    <source>
        <dbReference type="ARBA" id="ARBA00022475"/>
    </source>
</evidence>
<dbReference type="AlphaFoldDB" id="A0A8J7AKC9"/>
<feature type="transmembrane region" description="Helical" evidence="6">
    <location>
        <begin position="268"/>
        <end position="285"/>
    </location>
</feature>
<dbReference type="CDD" id="cd06580">
    <property type="entry name" value="TM_PBP1_transp_TpRbsC_like"/>
    <property type="match status" value="1"/>
</dbReference>
<dbReference type="GO" id="GO:0022857">
    <property type="term" value="F:transmembrane transporter activity"/>
    <property type="evidence" value="ECO:0007669"/>
    <property type="project" value="InterPro"/>
</dbReference>
<feature type="transmembrane region" description="Helical" evidence="6">
    <location>
        <begin position="220"/>
        <end position="236"/>
    </location>
</feature>
<dbReference type="Proteomes" id="UP000622533">
    <property type="component" value="Unassembled WGS sequence"/>
</dbReference>
<dbReference type="RefSeq" id="WP_193924760.1">
    <property type="nucleotide sequence ID" value="NZ_JADEXS020000001.1"/>
</dbReference>
<dbReference type="PANTHER" id="PTHR43370">
    <property type="entry name" value="SUGAR ABC TRANSPORTER INTEGRAL MEMBRANE PROTEIN-RELATED"/>
    <property type="match status" value="1"/>
</dbReference>
<feature type="transmembrane region" description="Helical" evidence="6">
    <location>
        <begin position="190"/>
        <end position="214"/>
    </location>
</feature>
<evidence type="ECO:0000313" key="8">
    <source>
        <dbReference type="Proteomes" id="UP000622533"/>
    </source>
</evidence>
<feature type="transmembrane region" description="Helical" evidence="6">
    <location>
        <begin position="94"/>
        <end position="114"/>
    </location>
</feature>
<dbReference type="GO" id="GO:0005886">
    <property type="term" value="C:plasma membrane"/>
    <property type="evidence" value="ECO:0007669"/>
    <property type="project" value="UniProtKB-SubCell"/>
</dbReference>
<protein>
    <submittedName>
        <fullName evidence="7">ABC transporter permease</fullName>
    </submittedName>
</protein>
<accession>A0A8J7AKC9</accession>
<evidence type="ECO:0000256" key="5">
    <source>
        <dbReference type="ARBA" id="ARBA00023136"/>
    </source>
</evidence>
<dbReference type="EMBL" id="JADEXS010000871">
    <property type="protein sequence ID" value="MBE9027367.1"/>
    <property type="molecule type" value="Genomic_DNA"/>
</dbReference>
<keyword evidence="8" id="KW-1185">Reference proteome</keyword>
<proteinExistence type="predicted"/>
<keyword evidence="2" id="KW-1003">Cell membrane</keyword>
<dbReference type="Pfam" id="PF02653">
    <property type="entry name" value="BPD_transp_2"/>
    <property type="match status" value="1"/>
</dbReference>
<dbReference type="PANTHER" id="PTHR43370:SF2">
    <property type="entry name" value="ABC TRANSPORTER PERMEASE PROTEIN"/>
    <property type="match status" value="1"/>
</dbReference>
<comment type="subcellular location">
    <subcellularLocation>
        <location evidence="1">Cell membrane</location>
        <topology evidence="1">Multi-pass membrane protein</topology>
    </subcellularLocation>
</comment>
<feature type="transmembrane region" description="Helical" evidence="6">
    <location>
        <begin position="143"/>
        <end position="159"/>
    </location>
</feature>
<feature type="transmembrane region" description="Helical" evidence="6">
    <location>
        <begin position="61"/>
        <end position="82"/>
    </location>
</feature>
<keyword evidence="4 6" id="KW-1133">Transmembrane helix</keyword>
<dbReference type="InterPro" id="IPR001851">
    <property type="entry name" value="ABC_transp_permease"/>
</dbReference>
<evidence type="ECO:0000313" key="7">
    <source>
        <dbReference type="EMBL" id="MBE9027367.1"/>
    </source>
</evidence>
<feature type="transmembrane region" description="Helical" evidence="6">
    <location>
        <begin position="35"/>
        <end position="55"/>
    </location>
</feature>
<evidence type="ECO:0000256" key="6">
    <source>
        <dbReference type="SAM" id="Phobius"/>
    </source>
</evidence>
<gene>
    <name evidence="7" type="ORF">IQ276_34610</name>
</gene>
<feature type="transmembrane region" description="Helical" evidence="6">
    <location>
        <begin position="243"/>
        <end position="262"/>
    </location>
</feature>
<reference evidence="7" key="1">
    <citation type="submission" date="2020-10" db="EMBL/GenBank/DDBJ databases">
        <authorList>
            <person name="Castelo-Branco R."/>
            <person name="Eusebio N."/>
            <person name="Adriana R."/>
            <person name="Vieira A."/>
            <person name="Brugerolle De Fraissinette N."/>
            <person name="Rezende De Castro R."/>
            <person name="Schneider M.P."/>
            <person name="Vasconcelos V."/>
            <person name="Leao P.N."/>
        </authorList>
    </citation>
    <scope>NUCLEOTIDE SEQUENCE</scope>
    <source>
        <strain evidence="7">LEGE 12446</strain>
    </source>
</reference>
<sequence length="308" mass="32307">MNIQTISLIISDSIRAATPLILAALGELVTEKSGVLNLGVEGMMLVGAVAGFIAASVTGNIYLGLLIALISGIAIAFIHALLTITIAANQVATGLALSIFGSGLSAFIGTGYVGKTITGLQPIDIPILKSIPLLGKVLFNQDILVYVSVVLVTLVWWFLRSTRAGLVLRSIGESPDAADALGLPVSRVRYLAVMFGGAMAGLAGGYLSLAYTPLWTENMTGGRGWIAIALVVFATWKPERILLGAYLFGGVGAIQLILQGLGVNISPYILSCLPYLATILVLVFISRDNTRIKLETPASLGQPFRSSH</sequence>
<keyword evidence="3 6" id="KW-0812">Transmembrane</keyword>
<name>A0A8J7AKC9_DESMC</name>
<organism evidence="7 8">
    <name type="scientific">Desmonostoc muscorum LEGE 12446</name>
    <dbReference type="NCBI Taxonomy" id="1828758"/>
    <lineage>
        <taxon>Bacteria</taxon>
        <taxon>Bacillati</taxon>
        <taxon>Cyanobacteriota</taxon>
        <taxon>Cyanophyceae</taxon>
        <taxon>Nostocales</taxon>
        <taxon>Nostocaceae</taxon>
        <taxon>Desmonostoc</taxon>
    </lineage>
</organism>
<evidence type="ECO:0000256" key="1">
    <source>
        <dbReference type="ARBA" id="ARBA00004651"/>
    </source>
</evidence>
<comment type="caution">
    <text evidence="7">The sequence shown here is derived from an EMBL/GenBank/DDBJ whole genome shotgun (WGS) entry which is preliminary data.</text>
</comment>
<evidence type="ECO:0000256" key="3">
    <source>
        <dbReference type="ARBA" id="ARBA00022692"/>
    </source>
</evidence>
<keyword evidence="5 6" id="KW-0472">Membrane</keyword>